<protein>
    <submittedName>
        <fullName evidence="1">Uncharacterized protein</fullName>
    </submittedName>
</protein>
<dbReference type="KEGG" id="uam:UABAM_03910"/>
<dbReference type="Proteomes" id="UP000326354">
    <property type="component" value="Chromosome"/>
</dbReference>
<gene>
    <name evidence="1" type="ORF">UABAM_03910</name>
</gene>
<evidence type="ECO:0000313" key="2">
    <source>
        <dbReference type="Proteomes" id="UP000326354"/>
    </source>
</evidence>
<proteinExistence type="predicted"/>
<dbReference type="EMBL" id="AP019860">
    <property type="protein sequence ID" value="BBM85540.1"/>
    <property type="molecule type" value="Genomic_DNA"/>
</dbReference>
<name>A0A5S9IPY7_UABAM</name>
<sequence length="40" mass="4486">MLVFELNENGTTVKSEVFAGLTTFLTKELFGVLYATPYLK</sequence>
<dbReference type="AlphaFoldDB" id="A0A5S9IPY7"/>
<evidence type="ECO:0000313" key="1">
    <source>
        <dbReference type="EMBL" id="BBM85540.1"/>
    </source>
</evidence>
<organism evidence="1 2">
    <name type="scientific">Uabimicrobium amorphum</name>
    <dbReference type="NCBI Taxonomy" id="2596890"/>
    <lineage>
        <taxon>Bacteria</taxon>
        <taxon>Pseudomonadati</taxon>
        <taxon>Planctomycetota</taxon>
        <taxon>Candidatus Uabimicrobiia</taxon>
        <taxon>Candidatus Uabimicrobiales</taxon>
        <taxon>Candidatus Uabimicrobiaceae</taxon>
        <taxon>Candidatus Uabimicrobium</taxon>
    </lineage>
</organism>
<accession>A0A5S9IPY7</accession>
<reference evidence="1 2" key="1">
    <citation type="submission" date="2019-08" db="EMBL/GenBank/DDBJ databases">
        <title>Complete genome sequence of Candidatus Uab amorphum.</title>
        <authorList>
            <person name="Shiratori T."/>
            <person name="Suzuki S."/>
            <person name="Kakizawa Y."/>
            <person name="Ishida K."/>
        </authorList>
    </citation>
    <scope>NUCLEOTIDE SEQUENCE [LARGE SCALE GENOMIC DNA]</scope>
    <source>
        <strain evidence="1 2">SRT547</strain>
    </source>
</reference>
<keyword evidence="2" id="KW-1185">Reference proteome</keyword>